<evidence type="ECO:0000313" key="1">
    <source>
        <dbReference type="EMBL" id="CAB4268523.1"/>
    </source>
</evidence>
<dbReference type="Proteomes" id="UP000507222">
    <property type="component" value="Unassembled WGS sequence"/>
</dbReference>
<dbReference type="EMBL" id="CAEKDK010000002">
    <property type="protein sequence ID" value="CAB4268523.1"/>
    <property type="molecule type" value="Genomic_DNA"/>
</dbReference>
<gene>
    <name evidence="1" type="ORF">CURHAP_LOCUS12259</name>
</gene>
<proteinExistence type="predicted"/>
<reference evidence="1 2" key="1">
    <citation type="submission" date="2020-05" db="EMBL/GenBank/DDBJ databases">
        <authorList>
            <person name="Campoy J."/>
            <person name="Schneeberger K."/>
            <person name="Spophaly S."/>
        </authorList>
    </citation>
    <scope>NUCLEOTIDE SEQUENCE [LARGE SCALE GENOMIC DNA]</scope>
    <source>
        <strain evidence="1">PruArmRojPasFocal</strain>
    </source>
</reference>
<evidence type="ECO:0000313" key="2">
    <source>
        <dbReference type="Proteomes" id="UP000507222"/>
    </source>
</evidence>
<organism evidence="1 2">
    <name type="scientific">Prunus armeniaca</name>
    <name type="common">Apricot</name>
    <name type="synonym">Armeniaca vulgaris</name>
    <dbReference type="NCBI Taxonomy" id="36596"/>
    <lineage>
        <taxon>Eukaryota</taxon>
        <taxon>Viridiplantae</taxon>
        <taxon>Streptophyta</taxon>
        <taxon>Embryophyta</taxon>
        <taxon>Tracheophyta</taxon>
        <taxon>Spermatophyta</taxon>
        <taxon>Magnoliopsida</taxon>
        <taxon>eudicotyledons</taxon>
        <taxon>Gunneridae</taxon>
        <taxon>Pentapetalae</taxon>
        <taxon>rosids</taxon>
        <taxon>fabids</taxon>
        <taxon>Rosales</taxon>
        <taxon>Rosaceae</taxon>
        <taxon>Amygdaloideae</taxon>
        <taxon>Amygdaleae</taxon>
        <taxon>Prunus</taxon>
    </lineage>
</organism>
<sequence length="74" mass="8465">MVMPVWSLALSRQAITSLTRVLDAQVFSLLITRAGAEVEHYLDVLGVFLAITCRIFKKDLQLPDVKPKDHEWNR</sequence>
<protein>
    <submittedName>
        <fullName evidence="1">Uncharacterized protein</fullName>
    </submittedName>
</protein>
<dbReference type="AlphaFoldDB" id="A0A6J5TXS3"/>
<accession>A0A6J5TXS3</accession>
<name>A0A6J5TXS3_PRUAR</name>